<name>A0A8J5CI52_CHIOP</name>
<protein>
    <submittedName>
        <fullName evidence="9">Interleukin enhancer-binding factor 2</fullName>
    </submittedName>
</protein>
<sequence length="466" mass="51394">MKQQDMVMTRGRGRGMRGGMMRPMGPGGPHFGPKMKQFVPRLPFDMVLCESAFPRVKAAPDESAFTQALLKRNTDLSPTAAEQAAVLNLVTKIQTVMDNLIVDPGTFDACQIEEVRQVGSYKKGTMMTGHNVADIVVILKTLPTKEAVEALGKKVCDDLRVLEPQEVLVLTMLPNDRGFEISNSEATVRVLVTTIHQNLRKLDPELHLDQKILQSHLAAIRHSRWFEENAHHSTIKVLIRLLRDLRGRFEGFEPLSPWMLDLLVSKVKMGTYVTLHVASVLISVALDFEPVVRVYAGGVGGRPAVAWEDRVLEGCWSFSIPQAHYAILNNPSRQALPINSAFRRCLQLLAAGLFLPGSAGISDPCEGGNIRVHTAMTLEQQDLVCLTAQTLLRVLSHGGYKQILGLEGNSTCAFPLQGIASEMSVWDGVVVSALEKAYEKPPERPPQDDDTDNMDADDDPMETTDN</sequence>
<feature type="compositionally biased region" description="Basic and acidic residues" evidence="7">
    <location>
        <begin position="436"/>
        <end position="447"/>
    </location>
</feature>
<dbReference type="GO" id="GO:0003677">
    <property type="term" value="F:DNA binding"/>
    <property type="evidence" value="ECO:0007669"/>
    <property type="project" value="UniProtKB-KW"/>
</dbReference>
<dbReference type="PROSITE" id="PS50152">
    <property type="entry name" value="25A_SYNTH_3"/>
    <property type="match status" value="1"/>
</dbReference>
<dbReference type="Proteomes" id="UP000770661">
    <property type="component" value="Unassembled WGS sequence"/>
</dbReference>
<comment type="caution">
    <text evidence="9">The sequence shown here is derived from an EMBL/GenBank/DDBJ whole genome shotgun (WGS) entry which is preliminary data.</text>
</comment>
<feature type="region of interest" description="Disordered" evidence="7">
    <location>
        <begin position="1"/>
        <end position="20"/>
    </location>
</feature>
<organism evidence="9 10">
    <name type="scientific">Chionoecetes opilio</name>
    <name type="common">Atlantic snow crab</name>
    <name type="synonym">Cancer opilio</name>
    <dbReference type="NCBI Taxonomy" id="41210"/>
    <lineage>
        <taxon>Eukaryota</taxon>
        <taxon>Metazoa</taxon>
        <taxon>Ecdysozoa</taxon>
        <taxon>Arthropoda</taxon>
        <taxon>Crustacea</taxon>
        <taxon>Multicrustacea</taxon>
        <taxon>Malacostraca</taxon>
        <taxon>Eumalacostraca</taxon>
        <taxon>Eucarida</taxon>
        <taxon>Decapoda</taxon>
        <taxon>Pleocyemata</taxon>
        <taxon>Brachyura</taxon>
        <taxon>Eubrachyura</taxon>
        <taxon>Majoidea</taxon>
        <taxon>Majidae</taxon>
        <taxon>Chionoecetes</taxon>
    </lineage>
</organism>
<dbReference type="InterPro" id="IPR006561">
    <property type="entry name" value="DZF_dom"/>
</dbReference>
<dbReference type="InterPro" id="IPR043519">
    <property type="entry name" value="NT_sf"/>
</dbReference>
<evidence type="ECO:0000259" key="8">
    <source>
        <dbReference type="PROSITE" id="PS51703"/>
    </source>
</evidence>
<keyword evidence="2" id="KW-0805">Transcription regulation</keyword>
<dbReference type="PANTHER" id="PTHR46447:SF1">
    <property type="entry name" value="INTERLEUKIN ENHANCER-BINDING FACTOR 2"/>
    <property type="match status" value="1"/>
</dbReference>
<proteinExistence type="predicted"/>
<comment type="subcellular location">
    <subcellularLocation>
        <location evidence="1">Nucleus</location>
    </subcellularLocation>
</comment>
<keyword evidence="5" id="KW-0804">Transcription</keyword>
<dbReference type="Gene3D" id="3.30.460.10">
    <property type="entry name" value="Beta Polymerase, domain 2"/>
    <property type="match status" value="1"/>
</dbReference>
<evidence type="ECO:0000256" key="3">
    <source>
        <dbReference type="ARBA" id="ARBA00023125"/>
    </source>
</evidence>
<dbReference type="GO" id="GO:0045893">
    <property type="term" value="P:positive regulation of DNA-templated transcription"/>
    <property type="evidence" value="ECO:0007669"/>
    <property type="project" value="TreeGrafter"/>
</dbReference>
<evidence type="ECO:0000256" key="7">
    <source>
        <dbReference type="SAM" id="MobiDB-lite"/>
    </source>
</evidence>
<dbReference type="FunFam" id="3.30.460.10:FF:000093">
    <property type="entry name" value="Interleukin enhancer-binding factor 2"/>
    <property type="match status" value="1"/>
</dbReference>
<keyword evidence="3" id="KW-0238">DNA-binding</keyword>
<keyword evidence="10" id="KW-1185">Reference proteome</keyword>
<evidence type="ECO:0000313" key="10">
    <source>
        <dbReference type="Proteomes" id="UP000770661"/>
    </source>
</evidence>
<dbReference type="InterPro" id="IPR052134">
    <property type="entry name" value="ILF2"/>
</dbReference>
<dbReference type="SMART" id="SM00572">
    <property type="entry name" value="DZF"/>
    <property type="match status" value="1"/>
</dbReference>
<dbReference type="AlphaFoldDB" id="A0A8J5CI52"/>
<dbReference type="SUPFAM" id="SSF81301">
    <property type="entry name" value="Nucleotidyltransferase"/>
    <property type="match status" value="1"/>
</dbReference>
<evidence type="ECO:0000256" key="1">
    <source>
        <dbReference type="ARBA" id="ARBA00004123"/>
    </source>
</evidence>
<dbReference type="Pfam" id="PF07528">
    <property type="entry name" value="DZF_N"/>
    <property type="match status" value="1"/>
</dbReference>
<evidence type="ECO:0000256" key="2">
    <source>
        <dbReference type="ARBA" id="ARBA00023015"/>
    </source>
</evidence>
<reference evidence="9" key="1">
    <citation type="submission" date="2020-07" db="EMBL/GenBank/DDBJ databases">
        <title>The High-quality genome of the commercially important snow crab, Chionoecetes opilio.</title>
        <authorList>
            <person name="Jeong J.-H."/>
            <person name="Ryu S."/>
        </authorList>
    </citation>
    <scope>NUCLEOTIDE SEQUENCE</scope>
    <source>
        <strain evidence="9">MADBK_172401_WGS</strain>
        <tissue evidence="9">Digestive gland</tissue>
    </source>
</reference>
<dbReference type="Gene3D" id="1.10.1410.40">
    <property type="match status" value="1"/>
</dbReference>
<dbReference type="PANTHER" id="PTHR46447">
    <property type="entry name" value="INTERLEUKIN ENHANCER-BINDING FACTOR"/>
    <property type="match status" value="1"/>
</dbReference>
<evidence type="ECO:0000256" key="4">
    <source>
        <dbReference type="ARBA" id="ARBA00023159"/>
    </source>
</evidence>
<dbReference type="InterPro" id="IPR049402">
    <property type="entry name" value="DZF_dom_C"/>
</dbReference>
<accession>A0A8J5CI52</accession>
<evidence type="ECO:0000256" key="5">
    <source>
        <dbReference type="ARBA" id="ARBA00023163"/>
    </source>
</evidence>
<feature type="domain" description="DZF" evidence="8">
    <location>
        <begin position="36"/>
        <end position="451"/>
    </location>
</feature>
<evidence type="ECO:0000313" key="9">
    <source>
        <dbReference type="EMBL" id="KAG0713581.1"/>
    </source>
</evidence>
<feature type="compositionally biased region" description="Acidic residues" evidence="7">
    <location>
        <begin position="448"/>
        <end position="466"/>
    </location>
</feature>
<evidence type="ECO:0000256" key="6">
    <source>
        <dbReference type="ARBA" id="ARBA00023242"/>
    </source>
</evidence>
<dbReference type="GO" id="GO:0071013">
    <property type="term" value="C:catalytic step 2 spliceosome"/>
    <property type="evidence" value="ECO:0007669"/>
    <property type="project" value="TreeGrafter"/>
</dbReference>
<feature type="region of interest" description="Disordered" evidence="7">
    <location>
        <begin position="436"/>
        <end position="466"/>
    </location>
</feature>
<keyword evidence="6" id="KW-0539">Nucleus</keyword>
<dbReference type="InterPro" id="IPR049401">
    <property type="entry name" value="DZF_dom_N"/>
</dbReference>
<dbReference type="EMBL" id="JACEEZ010021332">
    <property type="protein sequence ID" value="KAG0713581.1"/>
    <property type="molecule type" value="Genomic_DNA"/>
</dbReference>
<dbReference type="Pfam" id="PF20965">
    <property type="entry name" value="DZF_C"/>
    <property type="match status" value="2"/>
</dbReference>
<dbReference type="OrthoDB" id="5775647at2759"/>
<keyword evidence="4" id="KW-0010">Activator</keyword>
<gene>
    <name evidence="9" type="primary">ILF2</name>
    <name evidence="9" type="ORF">GWK47_015887</name>
</gene>
<dbReference type="PROSITE" id="PS51703">
    <property type="entry name" value="DZF"/>
    <property type="match status" value="1"/>
</dbReference>
<dbReference type="GO" id="GO:0003725">
    <property type="term" value="F:double-stranded RNA binding"/>
    <property type="evidence" value="ECO:0007669"/>
    <property type="project" value="TreeGrafter"/>
</dbReference>